<accession>A0A8S1HHS3</accession>
<evidence type="ECO:0000313" key="2">
    <source>
        <dbReference type="Proteomes" id="UP000835052"/>
    </source>
</evidence>
<gene>
    <name evidence="1" type="ORF">CAUJ_LOCUS10596</name>
</gene>
<sequence>MRKEVNGLCFGVDRWWSGHTRRAIDFGKAERRRVCTLTHTSVRDGLMRLGPSPRPSLLLYDFADGCAMTRGVGVRVAGHQQVFRHYSPIDGSDTSASLFLIVRKKSFLI</sequence>
<evidence type="ECO:0000313" key="1">
    <source>
        <dbReference type="EMBL" id="CAD6194677.1"/>
    </source>
</evidence>
<name>A0A8S1HHS3_9PELO</name>
<reference evidence="1" key="1">
    <citation type="submission" date="2020-10" db="EMBL/GenBank/DDBJ databases">
        <authorList>
            <person name="Kikuchi T."/>
        </authorList>
    </citation>
    <scope>NUCLEOTIDE SEQUENCE</scope>
    <source>
        <strain evidence="1">NKZ352</strain>
    </source>
</reference>
<comment type="caution">
    <text evidence="1">The sequence shown here is derived from an EMBL/GenBank/DDBJ whole genome shotgun (WGS) entry which is preliminary data.</text>
</comment>
<protein>
    <submittedName>
        <fullName evidence="1">Uncharacterized protein</fullName>
    </submittedName>
</protein>
<organism evidence="1 2">
    <name type="scientific">Caenorhabditis auriculariae</name>
    <dbReference type="NCBI Taxonomy" id="2777116"/>
    <lineage>
        <taxon>Eukaryota</taxon>
        <taxon>Metazoa</taxon>
        <taxon>Ecdysozoa</taxon>
        <taxon>Nematoda</taxon>
        <taxon>Chromadorea</taxon>
        <taxon>Rhabditida</taxon>
        <taxon>Rhabditina</taxon>
        <taxon>Rhabditomorpha</taxon>
        <taxon>Rhabditoidea</taxon>
        <taxon>Rhabditidae</taxon>
        <taxon>Peloderinae</taxon>
        <taxon>Caenorhabditis</taxon>
    </lineage>
</organism>
<keyword evidence="2" id="KW-1185">Reference proteome</keyword>
<dbReference type="EMBL" id="CAJGYM010000046">
    <property type="protein sequence ID" value="CAD6194677.1"/>
    <property type="molecule type" value="Genomic_DNA"/>
</dbReference>
<proteinExistence type="predicted"/>
<dbReference type="Proteomes" id="UP000835052">
    <property type="component" value="Unassembled WGS sequence"/>
</dbReference>
<dbReference type="AlphaFoldDB" id="A0A8S1HHS3"/>